<dbReference type="STRING" id="1122133.SAMN02745157_3160"/>
<dbReference type="GO" id="GO:0005524">
    <property type="term" value="F:ATP binding"/>
    <property type="evidence" value="ECO:0007669"/>
    <property type="project" value="UniProtKB-KW"/>
</dbReference>
<evidence type="ECO:0000313" key="6">
    <source>
        <dbReference type="Proteomes" id="UP000184485"/>
    </source>
</evidence>
<dbReference type="GO" id="GO:0004824">
    <property type="term" value="F:lysine-tRNA ligase activity"/>
    <property type="evidence" value="ECO:0007669"/>
    <property type="project" value="InterPro"/>
</dbReference>
<dbReference type="InterPro" id="IPR045864">
    <property type="entry name" value="aa-tRNA-synth_II/BPL/LPL"/>
</dbReference>
<evidence type="ECO:0000256" key="3">
    <source>
        <dbReference type="ARBA" id="ARBA00022840"/>
    </source>
</evidence>
<dbReference type="PROSITE" id="PS50862">
    <property type="entry name" value="AA_TRNA_LIGASE_II"/>
    <property type="match status" value="1"/>
</dbReference>
<keyword evidence="2" id="KW-0547">Nucleotide-binding</keyword>
<evidence type="ECO:0000259" key="4">
    <source>
        <dbReference type="PROSITE" id="PS50862"/>
    </source>
</evidence>
<proteinExistence type="predicted"/>
<dbReference type="GO" id="GO:0006430">
    <property type="term" value="P:lysyl-tRNA aminoacylation"/>
    <property type="evidence" value="ECO:0007669"/>
    <property type="project" value="InterPro"/>
</dbReference>
<dbReference type="OrthoDB" id="9801152at2"/>
<keyword evidence="1" id="KW-0436">Ligase</keyword>
<dbReference type="Gene3D" id="3.30.930.10">
    <property type="entry name" value="Bira Bifunctional Protein, Domain 2"/>
    <property type="match status" value="1"/>
</dbReference>
<dbReference type="Proteomes" id="UP000184485">
    <property type="component" value="Unassembled WGS sequence"/>
</dbReference>
<sequence length="348" mass="38507">MNPAASPWWTPQVHADRRPFLQVRGRIKAALAAWFASADFIEVECAILQHSPGNETHLHAFATERIDPDGTRQPLYLHTSPEFAAKKLLAAGEERIFTLGPVFRNRESGPRHANEFAMLEWYRAQESYETLMLDCAALLATAADAAGIRRFTHRGVDADAFVEPERMTVAEAFDRHAGIDLLATVANDGTVDRDGLAAAATEQGMRVADDDSWSDVFSRVISEKIEPRLGIGQPTILYEYPIAEAALARRSARDPRVAERFELYACGVELANGFGELTDPHEQRRRFIAAMDAKEALFGERYPIDEDFLAALAIMPEASGIALGFDRLVMLATGAPRLDLVVWTPATR</sequence>
<evidence type="ECO:0000313" key="5">
    <source>
        <dbReference type="EMBL" id="SHF94712.1"/>
    </source>
</evidence>
<dbReference type="InterPro" id="IPR018149">
    <property type="entry name" value="Lys-tRNA-synth_II_C"/>
</dbReference>
<evidence type="ECO:0000256" key="2">
    <source>
        <dbReference type="ARBA" id="ARBA00022741"/>
    </source>
</evidence>
<dbReference type="GO" id="GO:0005829">
    <property type="term" value="C:cytosol"/>
    <property type="evidence" value="ECO:0007669"/>
    <property type="project" value="TreeGrafter"/>
</dbReference>
<dbReference type="EMBL" id="FQUP01000003">
    <property type="protein sequence ID" value="SHF94712.1"/>
    <property type="molecule type" value="Genomic_DNA"/>
</dbReference>
<reference evidence="5 6" key="1">
    <citation type="submission" date="2016-11" db="EMBL/GenBank/DDBJ databases">
        <authorList>
            <person name="Jaros S."/>
            <person name="Januszkiewicz K."/>
            <person name="Wedrychowicz H."/>
        </authorList>
    </citation>
    <scope>NUCLEOTIDE SEQUENCE [LARGE SCALE GENOMIC DNA]</scope>
    <source>
        <strain evidence="5 6">DSM 19436</strain>
    </source>
</reference>
<dbReference type="PRINTS" id="PR00982">
    <property type="entry name" value="TRNASYNTHLYS"/>
</dbReference>
<dbReference type="Pfam" id="PF00152">
    <property type="entry name" value="tRNA-synt_2"/>
    <property type="match status" value="1"/>
</dbReference>
<dbReference type="AlphaFoldDB" id="A0A1M5FU62"/>
<gene>
    <name evidence="5" type="ORF">SAMN02745157_3160</name>
</gene>
<dbReference type="InterPro" id="IPR004364">
    <property type="entry name" value="Aa-tRNA-synt_II"/>
</dbReference>
<keyword evidence="3" id="KW-0067">ATP-binding</keyword>
<keyword evidence="5" id="KW-0030">Aminoacyl-tRNA synthetase</keyword>
<dbReference type="PANTHER" id="PTHR42918:SF6">
    <property type="entry name" value="ELONGATION FACTOR P--(R)-BETA-LYSINE LIGASE"/>
    <property type="match status" value="1"/>
</dbReference>
<dbReference type="NCBIfam" id="TIGR00462">
    <property type="entry name" value="genX"/>
    <property type="match status" value="1"/>
</dbReference>
<accession>A0A1M5FU62</accession>
<evidence type="ECO:0000256" key="1">
    <source>
        <dbReference type="ARBA" id="ARBA00022598"/>
    </source>
</evidence>
<keyword evidence="6" id="KW-1185">Reference proteome</keyword>
<dbReference type="RefSeq" id="WP_073054538.1">
    <property type="nucleotide sequence ID" value="NZ_FQUP01000003.1"/>
</dbReference>
<dbReference type="GO" id="GO:0000049">
    <property type="term" value="F:tRNA binding"/>
    <property type="evidence" value="ECO:0007669"/>
    <property type="project" value="TreeGrafter"/>
</dbReference>
<protein>
    <submittedName>
        <fullName evidence="5">Lysyl-tRNA synthetase, class 2</fullName>
    </submittedName>
</protein>
<name>A0A1M5FU62_9HYPH</name>
<organism evidence="5 6">
    <name type="scientific">Kaistia soli DSM 19436</name>
    <dbReference type="NCBI Taxonomy" id="1122133"/>
    <lineage>
        <taxon>Bacteria</taxon>
        <taxon>Pseudomonadati</taxon>
        <taxon>Pseudomonadota</taxon>
        <taxon>Alphaproteobacteria</taxon>
        <taxon>Hyphomicrobiales</taxon>
        <taxon>Kaistiaceae</taxon>
        <taxon>Kaistia</taxon>
    </lineage>
</organism>
<feature type="domain" description="Aminoacyl-transfer RNA synthetases class-II family profile" evidence="4">
    <location>
        <begin position="21"/>
        <end position="345"/>
    </location>
</feature>
<dbReference type="InterPro" id="IPR004525">
    <property type="entry name" value="EpmA"/>
</dbReference>
<dbReference type="InterPro" id="IPR006195">
    <property type="entry name" value="aa-tRNA-synth_II"/>
</dbReference>
<dbReference type="PANTHER" id="PTHR42918">
    <property type="entry name" value="LYSYL-TRNA SYNTHETASE"/>
    <property type="match status" value="1"/>
</dbReference>
<dbReference type="SUPFAM" id="SSF55681">
    <property type="entry name" value="Class II aaRS and biotin synthetases"/>
    <property type="match status" value="1"/>
</dbReference>